<protein>
    <submittedName>
        <fullName evidence="8">ABC transporter ATP-binding protein</fullName>
    </submittedName>
</protein>
<keyword evidence="6" id="KW-0406">Ion transport</keyword>
<sequence length="250" mass="27477">MIEAPILAVRDVGVSLGGRTILEGYSLDVGKGEVLAMLGANGVGKTTLLNCMVGLRHPERGSVTRMGRIGYVPQLFQSTFAFSVLDIVLMGRARHLGLFTAPRKADYEVAERYLELMQVAHLRDRPFNALSGGQRQLVMIAQALASECEIMILDEPCSALDYKNQAIVIATLRRLNREMGLTIVFSTHAPQHGLEVASHVLLMNDRQRYRHGSVAEVLTADNLTNLYDVAIGRAEFGMGGRFTFAPTYVQ</sequence>
<evidence type="ECO:0000256" key="3">
    <source>
        <dbReference type="ARBA" id="ARBA00022741"/>
    </source>
</evidence>
<reference evidence="9" key="1">
    <citation type="submission" date="2023-08" db="EMBL/GenBank/DDBJ databases">
        <title>Rhodospirillaceae gen. nov., a novel taxon isolated from the Yangtze River Yuezi River estuary sludge.</title>
        <authorList>
            <person name="Ruan L."/>
        </authorList>
    </citation>
    <scope>NUCLEOTIDE SEQUENCE [LARGE SCALE GENOMIC DNA]</scope>
    <source>
        <strain evidence="9">R-7</strain>
    </source>
</reference>
<dbReference type="GO" id="GO:0005524">
    <property type="term" value="F:ATP binding"/>
    <property type="evidence" value="ECO:0007669"/>
    <property type="project" value="UniProtKB-KW"/>
</dbReference>
<gene>
    <name evidence="8" type="ORF">Q8A70_09545</name>
</gene>
<dbReference type="RefSeq" id="WP_379955353.1">
    <property type="nucleotide sequence ID" value="NZ_JAUYVI010000003.1"/>
</dbReference>
<organism evidence="8 9">
    <name type="scientific">Dongia sedimenti</name>
    <dbReference type="NCBI Taxonomy" id="3064282"/>
    <lineage>
        <taxon>Bacteria</taxon>
        <taxon>Pseudomonadati</taxon>
        <taxon>Pseudomonadota</taxon>
        <taxon>Alphaproteobacteria</taxon>
        <taxon>Rhodospirillales</taxon>
        <taxon>Dongiaceae</taxon>
        <taxon>Dongia</taxon>
    </lineage>
</organism>
<evidence type="ECO:0000256" key="6">
    <source>
        <dbReference type="ARBA" id="ARBA00023065"/>
    </source>
</evidence>
<accession>A0ABU0YJL2</accession>
<comment type="caution">
    <text evidence="8">The sequence shown here is derived from an EMBL/GenBank/DDBJ whole genome shotgun (WGS) entry which is preliminary data.</text>
</comment>
<name>A0ABU0YJL2_9PROT</name>
<dbReference type="SUPFAM" id="SSF52540">
    <property type="entry name" value="P-loop containing nucleoside triphosphate hydrolases"/>
    <property type="match status" value="1"/>
</dbReference>
<proteinExistence type="inferred from homology"/>
<evidence type="ECO:0000256" key="1">
    <source>
        <dbReference type="ARBA" id="ARBA00005417"/>
    </source>
</evidence>
<keyword evidence="3" id="KW-0547">Nucleotide-binding</keyword>
<dbReference type="InterPro" id="IPR017871">
    <property type="entry name" value="ABC_transporter-like_CS"/>
</dbReference>
<dbReference type="InterPro" id="IPR027417">
    <property type="entry name" value="P-loop_NTPase"/>
</dbReference>
<comment type="similarity">
    <text evidence="1">Belongs to the ABC transporter superfamily.</text>
</comment>
<dbReference type="PROSITE" id="PS00211">
    <property type="entry name" value="ABC_TRANSPORTER_1"/>
    <property type="match status" value="1"/>
</dbReference>
<evidence type="ECO:0000313" key="8">
    <source>
        <dbReference type="EMBL" id="MDQ7247910.1"/>
    </source>
</evidence>
<dbReference type="InterPro" id="IPR003593">
    <property type="entry name" value="AAA+_ATPase"/>
</dbReference>
<keyword evidence="5" id="KW-0864">Zinc transport</keyword>
<dbReference type="SMART" id="SM00382">
    <property type="entry name" value="AAA"/>
    <property type="match status" value="1"/>
</dbReference>
<evidence type="ECO:0000259" key="7">
    <source>
        <dbReference type="PROSITE" id="PS50893"/>
    </source>
</evidence>
<evidence type="ECO:0000256" key="2">
    <source>
        <dbReference type="ARBA" id="ARBA00022448"/>
    </source>
</evidence>
<keyword evidence="5" id="KW-0862">Zinc</keyword>
<feature type="domain" description="ABC transporter" evidence="7">
    <location>
        <begin position="7"/>
        <end position="230"/>
    </location>
</feature>
<dbReference type="Proteomes" id="UP001230156">
    <property type="component" value="Unassembled WGS sequence"/>
</dbReference>
<evidence type="ECO:0000256" key="5">
    <source>
        <dbReference type="ARBA" id="ARBA00022906"/>
    </source>
</evidence>
<keyword evidence="4 8" id="KW-0067">ATP-binding</keyword>
<dbReference type="Gene3D" id="3.40.50.300">
    <property type="entry name" value="P-loop containing nucleotide triphosphate hydrolases"/>
    <property type="match status" value="1"/>
</dbReference>
<dbReference type="EMBL" id="JAUYVI010000003">
    <property type="protein sequence ID" value="MDQ7247910.1"/>
    <property type="molecule type" value="Genomic_DNA"/>
</dbReference>
<dbReference type="InterPro" id="IPR003439">
    <property type="entry name" value="ABC_transporter-like_ATP-bd"/>
</dbReference>
<dbReference type="PANTHER" id="PTHR42734">
    <property type="entry name" value="METAL TRANSPORT SYSTEM ATP-BINDING PROTEIN TM_0124-RELATED"/>
    <property type="match status" value="1"/>
</dbReference>
<evidence type="ECO:0000313" key="9">
    <source>
        <dbReference type="Proteomes" id="UP001230156"/>
    </source>
</evidence>
<dbReference type="PANTHER" id="PTHR42734:SF6">
    <property type="entry name" value="MOLYBDATE IMPORT ATP-BINDING PROTEIN MOLC"/>
    <property type="match status" value="1"/>
</dbReference>
<dbReference type="InterPro" id="IPR050153">
    <property type="entry name" value="Metal_Ion_Import_ABC"/>
</dbReference>
<keyword evidence="9" id="KW-1185">Reference proteome</keyword>
<dbReference type="Pfam" id="PF00005">
    <property type="entry name" value="ABC_tran"/>
    <property type="match status" value="1"/>
</dbReference>
<dbReference type="PROSITE" id="PS50893">
    <property type="entry name" value="ABC_TRANSPORTER_2"/>
    <property type="match status" value="1"/>
</dbReference>
<evidence type="ECO:0000256" key="4">
    <source>
        <dbReference type="ARBA" id="ARBA00022840"/>
    </source>
</evidence>
<keyword evidence="2" id="KW-0813">Transport</keyword>